<proteinExistence type="predicted"/>
<dbReference type="EMBL" id="BMAO01006840">
    <property type="protein sequence ID" value="GFR11956.1"/>
    <property type="molecule type" value="Genomic_DNA"/>
</dbReference>
<keyword evidence="1" id="KW-0067">ATP-binding</keyword>
<dbReference type="GO" id="GO:0004386">
    <property type="term" value="F:helicase activity"/>
    <property type="evidence" value="ECO:0007669"/>
    <property type="project" value="UniProtKB-KW"/>
</dbReference>
<keyword evidence="1" id="KW-0547">Nucleotide-binding</keyword>
<name>A0A8X6GV50_TRICU</name>
<comment type="caution">
    <text evidence="1">The sequence shown here is derived from an EMBL/GenBank/DDBJ whole genome shotgun (WGS) entry which is preliminary data.</text>
</comment>
<evidence type="ECO:0000313" key="1">
    <source>
        <dbReference type="EMBL" id="GFR11956.1"/>
    </source>
</evidence>
<dbReference type="Proteomes" id="UP000887116">
    <property type="component" value="Unassembled WGS sequence"/>
</dbReference>
<keyword evidence="2" id="KW-1185">Reference proteome</keyword>
<accession>A0A8X6GV50</accession>
<evidence type="ECO:0000313" key="2">
    <source>
        <dbReference type="Proteomes" id="UP000887116"/>
    </source>
</evidence>
<organism evidence="1 2">
    <name type="scientific">Trichonephila clavata</name>
    <name type="common">Joro spider</name>
    <name type="synonym">Nephila clavata</name>
    <dbReference type="NCBI Taxonomy" id="2740835"/>
    <lineage>
        <taxon>Eukaryota</taxon>
        <taxon>Metazoa</taxon>
        <taxon>Ecdysozoa</taxon>
        <taxon>Arthropoda</taxon>
        <taxon>Chelicerata</taxon>
        <taxon>Arachnida</taxon>
        <taxon>Araneae</taxon>
        <taxon>Araneomorphae</taxon>
        <taxon>Entelegynae</taxon>
        <taxon>Araneoidea</taxon>
        <taxon>Nephilidae</taxon>
        <taxon>Trichonephila</taxon>
    </lineage>
</organism>
<dbReference type="AlphaFoldDB" id="A0A8X6GV50"/>
<dbReference type="OrthoDB" id="416437at2759"/>
<keyword evidence="1" id="KW-0378">Hydrolase</keyword>
<keyword evidence="1" id="KW-0347">Helicase</keyword>
<sequence>MYSCSFRIVYDEETDLVGCLRDSVNKQDFGMTLKEALTTMFTNHNAGVSIATSKSLGVMNYYNKYYFTDSHAFGSNGASASDTHGKTCVIECSSLDDLVRVCKRATGSGNIQCTLNYIDVHMTDRLTVNANITTEHNLHQSLQVTYPINISHEVETNLNQATQQYKDY</sequence>
<gene>
    <name evidence="1" type="primary">pif1_10</name>
    <name evidence="1" type="ORF">TNCT_608321</name>
</gene>
<protein>
    <submittedName>
        <fullName evidence="1">ATP-dependent DNA helicase</fullName>
    </submittedName>
</protein>
<reference evidence="1" key="1">
    <citation type="submission" date="2020-07" db="EMBL/GenBank/DDBJ databases">
        <title>Multicomponent nature underlies the extraordinary mechanical properties of spider dragline silk.</title>
        <authorList>
            <person name="Kono N."/>
            <person name="Nakamura H."/>
            <person name="Mori M."/>
            <person name="Yoshida Y."/>
            <person name="Ohtoshi R."/>
            <person name="Malay A.D."/>
            <person name="Moran D.A.P."/>
            <person name="Tomita M."/>
            <person name="Numata K."/>
            <person name="Arakawa K."/>
        </authorList>
    </citation>
    <scope>NUCLEOTIDE SEQUENCE</scope>
</reference>
<dbReference type="Gene3D" id="3.90.70.120">
    <property type="match status" value="1"/>
</dbReference>